<sequence>MGMDLSKVLVMVLSIVASELSHVCTKPLDFVCDSEARGVMNKVKDLEVEMVHERRAEILLSLGTLAQDVRTAKTLIQPGCGLTLLVRLERSINNYLHVVKLLHGEVRMITSDAGKTHTAGPCVMEERADTVKC</sequence>
<dbReference type="Gene3D" id="1.20.1250.10">
    <property type="match status" value="1"/>
</dbReference>
<feature type="chain" id="PRO_5023116726" evidence="1">
    <location>
        <begin position="26"/>
        <end position="133"/>
    </location>
</feature>
<evidence type="ECO:0000256" key="1">
    <source>
        <dbReference type="SAM" id="SignalP"/>
    </source>
</evidence>
<dbReference type="Proteomes" id="UP000324632">
    <property type="component" value="Chromosome 7"/>
</dbReference>
<dbReference type="GO" id="GO:0005576">
    <property type="term" value="C:extracellular region"/>
    <property type="evidence" value="ECO:0007669"/>
    <property type="project" value="InterPro"/>
</dbReference>
<feature type="signal peptide" evidence="1">
    <location>
        <begin position="1"/>
        <end position="25"/>
    </location>
</feature>
<proteinExistence type="predicted"/>
<organism evidence="2 3">
    <name type="scientific">Triplophysa tibetana</name>
    <dbReference type="NCBI Taxonomy" id="1572043"/>
    <lineage>
        <taxon>Eukaryota</taxon>
        <taxon>Metazoa</taxon>
        <taxon>Chordata</taxon>
        <taxon>Craniata</taxon>
        <taxon>Vertebrata</taxon>
        <taxon>Euteleostomi</taxon>
        <taxon>Actinopterygii</taxon>
        <taxon>Neopterygii</taxon>
        <taxon>Teleostei</taxon>
        <taxon>Ostariophysi</taxon>
        <taxon>Cypriniformes</taxon>
        <taxon>Nemacheilidae</taxon>
        <taxon>Triplophysa</taxon>
    </lineage>
</organism>
<gene>
    <name evidence="2" type="ORF">E1301_Tti007632</name>
</gene>
<dbReference type="GO" id="GO:0005125">
    <property type="term" value="F:cytokine activity"/>
    <property type="evidence" value="ECO:0007669"/>
    <property type="project" value="InterPro"/>
</dbReference>
<dbReference type="EMBL" id="SOYY01000007">
    <property type="protein sequence ID" value="KAA0719050.1"/>
    <property type="molecule type" value="Genomic_DNA"/>
</dbReference>
<dbReference type="InterPro" id="IPR009079">
    <property type="entry name" value="4_helix_cytokine-like_core"/>
</dbReference>
<dbReference type="PANTHER" id="PTHR10560:SF0">
    <property type="entry name" value="THROMBOPOIETIN"/>
    <property type="match status" value="1"/>
</dbReference>
<evidence type="ECO:0000313" key="2">
    <source>
        <dbReference type="EMBL" id="KAA0719050.1"/>
    </source>
</evidence>
<name>A0A5A9PAN8_9TELE</name>
<dbReference type="AlphaFoldDB" id="A0A5A9PAN8"/>
<dbReference type="GO" id="GO:0008283">
    <property type="term" value="P:cell population proliferation"/>
    <property type="evidence" value="ECO:0007669"/>
    <property type="project" value="InterPro"/>
</dbReference>
<accession>A0A5A9PAN8</accession>
<evidence type="ECO:0000313" key="3">
    <source>
        <dbReference type="Proteomes" id="UP000324632"/>
    </source>
</evidence>
<keyword evidence="1" id="KW-0732">Signal</keyword>
<dbReference type="PANTHER" id="PTHR10560">
    <property type="entry name" value="THROMBOPOIETIN"/>
    <property type="match status" value="1"/>
</dbReference>
<comment type="caution">
    <text evidence="2">The sequence shown here is derived from an EMBL/GenBank/DDBJ whole genome shotgun (WGS) entry which is preliminary data.</text>
</comment>
<dbReference type="InterPro" id="IPR003978">
    <property type="entry name" value="Thrombopoietin"/>
</dbReference>
<reference evidence="2 3" key="1">
    <citation type="journal article" date="2019" name="Mol. Ecol. Resour.">
        <title>Chromosome-level genome assembly of Triplophysa tibetana, a fish adapted to the harsh high-altitude environment of the Tibetan Plateau.</title>
        <authorList>
            <person name="Yang X."/>
            <person name="Liu H."/>
            <person name="Ma Z."/>
            <person name="Zou Y."/>
            <person name="Zou M."/>
            <person name="Mao Y."/>
            <person name="Li X."/>
            <person name="Wang H."/>
            <person name="Chen T."/>
            <person name="Wang W."/>
            <person name="Yang R."/>
        </authorList>
    </citation>
    <scope>NUCLEOTIDE SEQUENCE [LARGE SCALE GENOMIC DNA]</scope>
    <source>
        <strain evidence="2">TTIB1903HZAU</strain>
        <tissue evidence="2">Muscle</tissue>
    </source>
</reference>
<keyword evidence="3" id="KW-1185">Reference proteome</keyword>
<protein>
    <submittedName>
        <fullName evidence="2">Uncharacterized protein</fullName>
    </submittedName>
</protein>